<keyword evidence="5" id="KW-0441">Lipid A biosynthesis</keyword>
<keyword evidence="7" id="KW-0448">Lipopolysaccharide biosynthesis</keyword>
<protein>
    <submittedName>
        <fullName evidence="13">EamA family transporter</fullName>
    </submittedName>
</protein>
<reference evidence="14" key="1">
    <citation type="submission" date="2023-07" db="EMBL/GenBank/DDBJ databases">
        <title>A gut symbiont ubiquitin homologue binds and inactivates peptidyl-prolyl isomerase to mediate the interbacterial arms race in the human gut.</title>
        <authorList>
            <person name="Jiang K."/>
            <person name="Li W."/>
            <person name="Tong M."/>
            <person name="Xu J."/>
            <person name="Chen Z."/>
            <person name="Yang Y."/>
            <person name="Zang Y."/>
            <person name="Jiao X."/>
            <person name="Liu C."/>
            <person name="Lim B."/>
            <person name="Jiang X."/>
            <person name="Wang J."/>
            <person name="Wu D."/>
            <person name="Wang M."/>
            <person name="Liu S.-J."/>
            <person name="Shao F."/>
            <person name="Gao X."/>
        </authorList>
    </citation>
    <scope>NUCLEOTIDE SEQUENCE [LARGE SCALE GENOMIC DNA]</scope>
    <source>
        <strain evidence="14">GS077</strain>
    </source>
</reference>
<dbReference type="PANTHER" id="PTHR30561:SF9">
    <property type="entry name" value="4-AMINO-4-DEOXY-L-ARABINOSE-PHOSPHOUNDECAPRENOL FLIPPASE SUBUNIT ARNF-RELATED"/>
    <property type="match status" value="1"/>
</dbReference>
<evidence type="ECO:0000313" key="13">
    <source>
        <dbReference type="EMBL" id="MDT6974960.1"/>
    </source>
</evidence>
<feature type="transmembrane region" description="Helical" evidence="11">
    <location>
        <begin position="5"/>
        <end position="21"/>
    </location>
</feature>
<evidence type="ECO:0000313" key="14">
    <source>
        <dbReference type="Proteomes" id="UP001258434"/>
    </source>
</evidence>
<keyword evidence="9" id="KW-0443">Lipid metabolism</keyword>
<keyword evidence="2" id="KW-1003">Cell membrane</keyword>
<keyword evidence="8 11" id="KW-1133">Transmembrane helix</keyword>
<evidence type="ECO:0000256" key="2">
    <source>
        <dbReference type="ARBA" id="ARBA00022475"/>
    </source>
</evidence>
<dbReference type="InterPro" id="IPR000620">
    <property type="entry name" value="EamA_dom"/>
</dbReference>
<gene>
    <name evidence="13" type="ORF">BFGS077_000205</name>
</gene>
<dbReference type="InterPro" id="IPR000390">
    <property type="entry name" value="Small_drug/metabolite_transptr"/>
</dbReference>
<name>A0ABD5FR81_BACFG</name>
<evidence type="ECO:0000259" key="12">
    <source>
        <dbReference type="Pfam" id="PF00892"/>
    </source>
</evidence>
<keyword evidence="10 11" id="KW-0472">Membrane</keyword>
<evidence type="ECO:0000256" key="10">
    <source>
        <dbReference type="ARBA" id="ARBA00023136"/>
    </source>
</evidence>
<evidence type="ECO:0000256" key="8">
    <source>
        <dbReference type="ARBA" id="ARBA00022989"/>
    </source>
</evidence>
<dbReference type="AlphaFoldDB" id="A0ABD5FR81"/>
<evidence type="ECO:0000256" key="7">
    <source>
        <dbReference type="ARBA" id="ARBA00022985"/>
    </source>
</evidence>
<evidence type="ECO:0000256" key="5">
    <source>
        <dbReference type="ARBA" id="ARBA00022556"/>
    </source>
</evidence>
<sequence length="123" mass="13864">MIGYLYIFGTILFTVFGQILLKWRLSMLHFTLPDTMLSDKLLTLIKLVFDPFIFVGFISAFIASLFWMAAMTKFEITYAYPFMSLSPAIVFLVGVFLLGETFTIGKVLGLIIIAIGIVVTVKF</sequence>
<dbReference type="InterPro" id="IPR037185">
    <property type="entry name" value="EmrE-like"/>
</dbReference>
<dbReference type="SUPFAM" id="SSF103481">
    <property type="entry name" value="Multidrug resistance efflux transporter EmrE"/>
    <property type="match status" value="1"/>
</dbReference>
<accession>A0ABD5FR81</accession>
<feature type="domain" description="EamA" evidence="12">
    <location>
        <begin position="37"/>
        <end position="121"/>
    </location>
</feature>
<keyword evidence="4" id="KW-0997">Cell inner membrane</keyword>
<dbReference type="GO" id="GO:0009245">
    <property type="term" value="P:lipid A biosynthetic process"/>
    <property type="evidence" value="ECO:0007669"/>
    <property type="project" value="UniProtKB-KW"/>
</dbReference>
<organism evidence="13 14">
    <name type="scientific">Bacteroides fragilis</name>
    <dbReference type="NCBI Taxonomy" id="817"/>
    <lineage>
        <taxon>Bacteria</taxon>
        <taxon>Pseudomonadati</taxon>
        <taxon>Bacteroidota</taxon>
        <taxon>Bacteroidia</taxon>
        <taxon>Bacteroidales</taxon>
        <taxon>Bacteroidaceae</taxon>
        <taxon>Bacteroides</taxon>
    </lineage>
</organism>
<evidence type="ECO:0000256" key="6">
    <source>
        <dbReference type="ARBA" id="ARBA00022692"/>
    </source>
</evidence>
<evidence type="ECO:0000256" key="4">
    <source>
        <dbReference type="ARBA" id="ARBA00022519"/>
    </source>
</evidence>
<evidence type="ECO:0000256" key="3">
    <source>
        <dbReference type="ARBA" id="ARBA00022516"/>
    </source>
</evidence>
<keyword evidence="6 11" id="KW-0812">Transmembrane</keyword>
<dbReference type="PANTHER" id="PTHR30561">
    <property type="entry name" value="SMR FAMILY PROTON-DEPENDENT DRUG EFFLUX TRANSPORTER SUGE"/>
    <property type="match status" value="1"/>
</dbReference>
<dbReference type="Gene3D" id="1.10.3730.20">
    <property type="match status" value="1"/>
</dbReference>
<comment type="subcellular location">
    <subcellularLocation>
        <location evidence="1">Cell membrane</location>
        <topology evidence="1">Multi-pass membrane protein</topology>
    </subcellularLocation>
</comment>
<dbReference type="GO" id="GO:0005886">
    <property type="term" value="C:plasma membrane"/>
    <property type="evidence" value="ECO:0007669"/>
    <property type="project" value="UniProtKB-SubCell"/>
</dbReference>
<proteinExistence type="predicted"/>
<dbReference type="GO" id="GO:0022857">
    <property type="term" value="F:transmembrane transporter activity"/>
    <property type="evidence" value="ECO:0007669"/>
    <property type="project" value="UniProtKB-ARBA"/>
</dbReference>
<evidence type="ECO:0000256" key="11">
    <source>
        <dbReference type="SAM" id="Phobius"/>
    </source>
</evidence>
<evidence type="ECO:0000256" key="1">
    <source>
        <dbReference type="ARBA" id="ARBA00004651"/>
    </source>
</evidence>
<feature type="transmembrane region" description="Helical" evidence="11">
    <location>
        <begin position="104"/>
        <end position="121"/>
    </location>
</feature>
<evidence type="ECO:0000256" key="9">
    <source>
        <dbReference type="ARBA" id="ARBA00023098"/>
    </source>
</evidence>
<dbReference type="Pfam" id="PF00892">
    <property type="entry name" value="EamA"/>
    <property type="match status" value="1"/>
</dbReference>
<comment type="caution">
    <text evidence="13">The sequence shown here is derived from an EMBL/GenBank/DDBJ whole genome shotgun (WGS) entry which is preliminary data.</text>
</comment>
<keyword evidence="3" id="KW-0444">Lipid biosynthesis</keyword>
<feature type="transmembrane region" description="Helical" evidence="11">
    <location>
        <begin position="78"/>
        <end position="98"/>
    </location>
</feature>
<reference evidence="13 14" key="2">
    <citation type="submission" date="2023-08" db="EMBL/GenBank/DDBJ databases">
        <authorList>
            <person name="Du M."/>
            <person name="Liu C."/>
            <person name="Liu S.-J."/>
        </authorList>
    </citation>
    <scope>NUCLEOTIDE SEQUENCE [LARGE SCALE GENOMIC DNA]</scope>
    <source>
        <strain evidence="13 14">GS077</strain>
    </source>
</reference>
<dbReference type="EMBL" id="JAVFHL010000001">
    <property type="protein sequence ID" value="MDT6974960.1"/>
    <property type="molecule type" value="Genomic_DNA"/>
</dbReference>
<dbReference type="GO" id="GO:0009103">
    <property type="term" value="P:lipopolysaccharide biosynthetic process"/>
    <property type="evidence" value="ECO:0007669"/>
    <property type="project" value="UniProtKB-KW"/>
</dbReference>
<feature type="transmembrane region" description="Helical" evidence="11">
    <location>
        <begin position="41"/>
        <end position="66"/>
    </location>
</feature>
<dbReference type="RefSeq" id="WP_009292074.1">
    <property type="nucleotide sequence ID" value="NZ_CP043610.1"/>
</dbReference>
<dbReference type="Proteomes" id="UP001258434">
    <property type="component" value="Unassembled WGS sequence"/>
</dbReference>